<evidence type="ECO:0000313" key="2">
    <source>
        <dbReference type="Proteomes" id="UP000828390"/>
    </source>
</evidence>
<dbReference type="Proteomes" id="UP000828390">
    <property type="component" value="Unassembled WGS sequence"/>
</dbReference>
<gene>
    <name evidence="1" type="ORF">DPMN_178111</name>
</gene>
<accession>A0A9D4EC89</accession>
<evidence type="ECO:0000313" key="1">
    <source>
        <dbReference type="EMBL" id="KAH3776680.1"/>
    </source>
</evidence>
<dbReference type="EMBL" id="JAIWYP010000009">
    <property type="protein sequence ID" value="KAH3776680.1"/>
    <property type="molecule type" value="Genomic_DNA"/>
</dbReference>
<proteinExistence type="predicted"/>
<protein>
    <submittedName>
        <fullName evidence="1">Uncharacterized protein</fullName>
    </submittedName>
</protein>
<comment type="caution">
    <text evidence="1">The sequence shown here is derived from an EMBL/GenBank/DDBJ whole genome shotgun (WGS) entry which is preliminary data.</text>
</comment>
<sequence length="178" mass="20210">MWPLALTKINAPPPGGHVFQQTRTIFEIIQDVIRTNVLTKKNATPLAAMFFNPSEPFMNFQDITGTNKDRTIKKSHAPGGHNFQATRTIFELIQDIIGINLLIKFHEDWTINLPGGHVFQATKTIFNWSKCHDDWTINVDSSVSKPCISTNRNHFQLVQDIIGTNLLTNFYEDNKCGL</sequence>
<name>A0A9D4EC89_DREPO</name>
<organism evidence="1 2">
    <name type="scientific">Dreissena polymorpha</name>
    <name type="common">Zebra mussel</name>
    <name type="synonym">Mytilus polymorpha</name>
    <dbReference type="NCBI Taxonomy" id="45954"/>
    <lineage>
        <taxon>Eukaryota</taxon>
        <taxon>Metazoa</taxon>
        <taxon>Spiralia</taxon>
        <taxon>Lophotrochozoa</taxon>
        <taxon>Mollusca</taxon>
        <taxon>Bivalvia</taxon>
        <taxon>Autobranchia</taxon>
        <taxon>Heteroconchia</taxon>
        <taxon>Euheterodonta</taxon>
        <taxon>Imparidentia</taxon>
        <taxon>Neoheterodontei</taxon>
        <taxon>Myida</taxon>
        <taxon>Dreissenoidea</taxon>
        <taxon>Dreissenidae</taxon>
        <taxon>Dreissena</taxon>
    </lineage>
</organism>
<dbReference type="AlphaFoldDB" id="A0A9D4EC89"/>
<reference evidence="1" key="2">
    <citation type="submission" date="2020-11" db="EMBL/GenBank/DDBJ databases">
        <authorList>
            <person name="McCartney M.A."/>
            <person name="Auch B."/>
            <person name="Kono T."/>
            <person name="Mallez S."/>
            <person name="Becker A."/>
            <person name="Gohl D.M."/>
            <person name="Silverstein K.A.T."/>
            <person name="Koren S."/>
            <person name="Bechman K.B."/>
            <person name="Herman A."/>
            <person name="Abrahante J.E."/>
            <person name="Garbe J."/>
        </authorList>
    </citation>
    <scope>NUCLEOTIDE SEQUENCE</scope>
    <source>
        <strain evidence="1">Duluth1</strain>
        <tissue evidence="1">Whole animal</tissue>
    </source>
</reference>
<reference evidence="1" key="1">
    <citation type="journal article" date="2019" name="bioRxiv">
        <title>The Genome of the Zebra Mussel, Dreissena polymorpha: A Resource for Invasive Species Research.</title>
        <authorList>
            <person name="McCartney M.A."/>
            <person name="Auch B."/>
            <person name="Kono T."/>
            <person name="Mallez S."/>
            <person name="Zhang Y."/>
            <person name="Obille A."/>
            <person name="Becker A."/>
            <person name="Abrahante J.E."/>
            <person name="Garbe J."/>
            <person name="Badalamenti J.P."/>
            <person name="Herman A."/>
            <person name="Mangelson H."/>
            <person name="Liachko I."/>
            <person name="Sullivan S."/>
            <person name="Sone E.D."/>
            <person name="Koren S."/>
            <person name="Silverstein K.A.T."/>
            <person name="Beckman K.B."/>
            <person name="Gohl D.M."/>
        </authorList>
    </citation>
    <scope>NUCLEOTIDE SEQUENCE</scope>
    <source>
        <strain evidence="1">Duluth1</strain>
        <tissue evidence="1">Whole animal</tissue>
    </source>
</reference>
<keyword evidence="2" id="KW-1185">Reference proteome</keyword>